<dbReference type="EMBL" id="LT158599">
    <property type="protein sequence ID" value="CVK33642.1"/>
    <property type="molecule type" value="Genomic_DNA"/>
</dbReference>
<dbReference type="AlphaFoldDB" id="A0A0X3BN79"/>
<dbReference type="OrthoDB" id="142358at2157"/>
<gene>
    <name evidence="2" type="ORF">MMAB1_2429</name>
</gene>
<sequence length="264" mass="29490">MVGVDQAQIDKILAGASSDDPEARLDTLEKELDFVKTSVKRLLIDLRERMNELDNPFTSAAAYAAGRFERPELTVESEDEDSAPDDALSTESLEETEEPPGLLAGSPDGSLFPAEIAGGYPLPDGTLTLPQAKPTGKLKLQKVHRLFEWVHQGCRKYGHEHMTIMIDAYRSMGYITDEASDQVREIMRMAPETRRDIQDIGPNEFVSELYVLNRILDPDDATLDRDMIEVLMLAHRRPGEQGAGKPSSHERDAGDTWIELLDRI</sequence>
<evidence type="ECO:0000313" key="2">
    <source>
        <dbReference type="EMBL" id="CVK33642.1"/>
    </source>
</evidence>
<dbReference type="RefSeq" id="WP_062264759.1">
    <property type="nucleotide sequence ID" value="NZ_LT158599.1"/>
</dbReference>
<dbReference type="GeneID" id="27138088"/>
<proteinExistence type="predicted"/>
<accession>A0A0X3BN79</accession>
<name>A0A0X3BN79_9EURY</name>
<evidence type="ECO:0008006" key="4">
    <source>
        <dbReference type="Google" id="ProtNLM"/>
    </source>
</evidence>
<evidence type="ECO:0000313" key="3">
    <source>
        <dbReference type="Proteomes" id="UP000069850"/>
    </source>
</evidence>
<evidence type="ECO:0000256" key="1">
    <source>
        <dbReference type="SAM" id="MobiDB-lite"/>
    </source>
</evidence>
<protein>
    <recommendedName>
        <fullName evidence="4">Archaeal flagella protein FlaD/E domain-containing protein</fullName>
    </recommendedName>
</protein>
<reference evidence="2 3" key="1">
    <citation type="submission" date="2016-01" db="EMBL/GenBank/DDBJ databases">
        <authorList>
            <person name="Manzoor S."/>
        </authorList>
    </citation>
    <scope>NUCLEOTIDE SEQUENCE [LARGE SCALE GENOMIC DNA]</scope>
    <source>
        <strain evidence="2">Methanoculleus sp MAB1</strain>
    </source>
</reference>
<dbReference type="Proteomes" id="UP000069850">
    <property type="component" value="Chromosome 1"/>
</dbReference>
<feature type="region of interest" description="Disordered" evidence="1">
    <location>
        <begin position="72"/>
        <end position="108"/>
    </location>
</feature>
<dbReference type="KEGG" id="mema:MMAB1_2429"/>
<organism evidence="2 3">
    <name type="scientific">Methanoculleus bourgensis</name>
    <dbReference type="NCBI Taxonomy" id="83986"/>
    <lineage>
        <taxon>Archaea</taxon>
        <taxon>Methanobacteriati</taxon>
        <taxon>Methanobacteriota</taxon>
        <taxon>Stenosarchaea group</taxon>
        <taxon>Methanomicrobia</taxon>
        <taxon>Methanomicrobiales</taxon>
        <taxon>Methanomicrobiaceae</taxon>
        <taxon>Methanoculleus</taxon>
    </lineage>
</organism>
<feature type="compositionally biased region" description="Acidic residues" evidence="1">
    <location>
        <begin position="75"/>
        <end position="84"/>
    </location>
</feature>